<evidence type="ECO:0000313" key="2">
    <source>
        <dbReference type="EMBL" id="GAH73204.1"/>
    </source>
</evidence>
<protein>
    <submittedName>
        <fullName evidence="2">Uncharacterized protein</fullName>
    </submittedName>
</protein>
<keyword evidence="1" id="KW-0472">Membrane</keyword>
<dbReference type="AlphaFoldDB" id="X1J4D7"/>
<dbReference type="EMBL" id="BARU01027344">
    <property type="protein sequence ID" value="GAH73204.1"/>
    <property type="molecule type" value="Genomic_DNA"/>
</dbReference>
<evidence type="ECO:0000256" key="1">
    <source>
        <dbReference type="SAM" id="Phobius"/>
    </source>
</evidence>
<sequence length="154" mass="16951">MTTLTRYQGTETVISRLEAVRWRHLLVQIATGAVGVITLICGSLTAAGLVGYWPGQPPVLLRWGMLTAAAAVWAVGLIWFAILPIRRRLNYHQTARLVEQAVDGLDNSLINAIQLGEDPQQVSRPLVQSVINETVNRTAKMPLTSAVNTRPMKR</sequence>
<gene>
    <name evidence="2" type="ORF">S03H2_43784</name>
</gene>
<accession>X1J4D7</accession>
<organism evidence="2">
    <name type="scientific">marine sediment metagenome</name>
    <dbReference type="NCBI Taxonomy" id="412755"/>
    <lineage>
        <taxon>unclassified sequences</taxon>
        <taxon>metagenomes</taxon>
        <taxon>ecological metagenomes</taxon>
    </lineage>
</organism>
<keyword evidence="1" id="KW-1133">Transmembrane helix</keyword>
<name>X1J4D7_9ZZZZ</name>
<proteinExistence type="predicted"/>
<reference evidence="2" key="1">
    <citation type="journal article" date="2014" name="Front. Microbiol.">
        <title>High frequency of phylogenetically diverse reductive dehalogenase-homologous genes in deep subseafloor sedimentary metagenomes.</title>
        <authorList>
            <person name="Kawai M."/>
            <person name="Futagami T."/>
            <person name="Toyoda A."/>
            <person name="Takaki Y."/>
            <person name="Nishi S."/>
            <person name="Hori S."/>
            <person name="Arai W."/>
            <person name="Tsubouchi T."/>
            <person name="Morono Y."/>
            <person name="Uchiyama I."/>
            <person name="Ito T."/>
            <person name="Fujiyama A."/>
            <person name="Inagaki F."/>
            <person name="Takami H."/>
        </authorList>
    </citation>
    <scope>NUCLEOTIDE SEQUENCE</scope>
    <source>
        <strain evidence="2">Expedition CK06-06</strain>
    </source>
</reference>
<feature type="non-terminal residue" evidence="2">
    <location>
        <position position="154"/>
    </location>
</feature>
<feature type="transmembrane region" description="Helical" evidence="1">
    <location>
        <begin position="25"/>
        <end position="53"/>
    </location>
</feature>
<keyword evidence="1" id="KW-0812">Transmembrane</keyword>
<feature type="transmembrane region" description="Helical" evidence="1">
    <location>
        <begin position="59"/>
        <end position="83"/>
    </location>
</feature>
<comment type="caution">
    <text evidence="2">The sequence shown here is derived from an EMBL/GenBank/DDBJ whole genome shotgun (WGS) entry which is preliminary data.</text>
</comment>